<evidence type="ECO:0000313" key="4">
    <source>
        <dbReference type="Proteomes" id="UP001597213"/>
    </source>
</evidence>
<dbReference type="RefSeq" id="WP_379143424.1">
    <property type="nucleotide sequence ID" value="NZ_JBHUEN010000043.1"/>
</dbReference>
<dbReference type="InterPro" id="IPR003774">
    <property type="entry name" value="AlgH-like"/>
</dbReference>
<evidence type="ECO:0000256" key="2">
    <source>
        <dbReference type="HAMAP-Rule" id="MF_00758"/>
    </source>
</evidence>
<protein>
    <recommendedName>
        <fullName evidence="2">UPF0301 protein ACFSCT_13155</fullName>
    </recommendedName>
</protein>
<dbReference type="PANTHER" id="PTHR30327:SF1">
    <property type="entry name" value="UPF0301 PROTEIN YQGE"/>
    <property type="match status" value="1"/>
</dbReference>
<sequence>MPEEQNLTGKFLIAMPGMGDARFQRSVILICAHSAESAMGLVLNRPMPELGFPKLMEQLGIEVTGTLPVIPIHFGGPVEPSRGFVLHRVAADAAEPEGQLRISPTLALTTTRNILEDIAQGQGPDTAILSLGYAGWGPGQLEAEMLANGWLVGDPETGGDGLADEIIFGADNDSKWPQALRRQGIDPRLLSGSAGHA</sequence>
<name>A0ABW4R9E8_9RHOB</name>
<comment type="caution">
    <text evidence="3">The sequence shown here is derived from an EMBL/GenBank/DDBJ whole genome shotgun (WGS) entry which is preliminary data.</text>
</comment>
<gene>
    <name evidence="3" type="ORF">ACFSCT_13155</name>
</gene>
<dbReference type="EMBL" id="JBHUEN010000043">
    <property type="protein sequence ID" value="MFD1882665.1"/>
    <property type="molecule type" value="Genomic_DNA"/>
</dbReference>
<dbReference type="Proteomes" id="UP001597213">
    <property type="component" value="Unassembled WGS sequence"/>
</dbReference>
<dbReference type="SUPFAM" id="SSF143456">
    <property type="entry name" value="VC0467-like"/>
    <property type="match status" value="1"/>
</dbReference>
<evidence type="ECO:0000313" key="3">
    <source>
        <dbReference type="EMBL" id="MFD1882665.1"/>
    </source>
</evidence>
<organism evidence="3 4">
    <name type="scientific">Paracoccus pacificus</name>
    <dbReference type="NCBI Taxonomy" id="1463598"/>
    <lineage>
        <taxon>Bacteria</taxon>
        <taxon>Pseudomonadati</taxon>
        <taxon>Pseudomonadota</taxon>
        <taxon>Alphaproteobacteria</taxon>
        <taxon>Rhodobacterales</taxon>
        <taxon>Paracoccaceae</taxon>
        <taxon>Paracoccus</taxon>
    </lineage>
</organism>
<accession>A0ABW4R9E8</accession>
<reference evidence="4" key="1">
    <citation type="journal article" date="2019" name="Int. J. Syst. Evol. Microbiol.">
        <title>The Global Catalogue of Microorganisms (GCM) 10K type strain sequencing project: providing services to taxonomists for standard genome sequencing and annotation.</title>
        <authorList>
            <consortium name="The Broad Institute Genomics Platform"/>
            <consortium name="The Broad Institute Genome Sequencing Center for Infectious Disease"/>
            <person name="Wu L."/>
            <person name="Ma J."/>
        </authorList>
    </citation>
    <scope>NUCLEOTIDE SEQUENCE [LARGE SCALE GENOMIC DNA]</scope>
    <source>
        <strain evidence="4">CCUG 56029</strain>
    </source>
</reference>
<evidence type="ECO:0000256" key="1">
    <source>
        <dbReference type="ARBA" id="ARBA00009600"/>
    </source>
</evidence>
<dbReference type="Pfam" id="PF02622">
    <property type="entry name" value="DUF179"/>
    <property type="match status" value="1"/>
</dbReference>
<comment type="similarity">
    <text evidence="1 2">Belongs to the UPF0301 (AlgH) family.</text>
</comment>
<dbReference type="HAMAP" id="MF_00758">
    <property type="entry name" value="UPF0301"/>
    <property type="match status" value="1"/>
</dbReference>
<dbReference type="PANTHER" id="PTHR30327">
    <property type="entry name" value="UNCHARACTERIZED PROTEIN YQGE"/>
    <property type="match status" value="1"/>
</dbReference>
<dbReference type="Gene3D" id="3.40.1740.10">
    <property type="entry name" value="VC0467-like"/>
    <property type="match status" value="1"/>
</dbReference>
<proteinExistence type="inferred from homology"/>
<keyword evidence="4" id="KW-1185">Reference proteome</keyword>